<dbReference type="NCBIfam" id="TIGR00475">
    <property type="entry name" value="selB"/>
    <property type="match status" value="1"/>
</dbReference>
<dbReference type="Pfam" id="PF09107">
    <property type="entry name" value="WHD_3rd_SelB"/>
    <property type="match status" value="1"/>
</dbReference>
<dbReference type="SUPFAM" id="SSF46785">
    <property type="entry name" value="Winged helix' DNA-binding domain"/>
    <property type="match status" value="1"/>
</dbReference>
<dbReference type="SUPFAM" id="SSF50465">
    <property type="entry name" value="EF-Tu/eEF-1alpha/eIF2-gamma C-terminal domain"/>
    <property type="match status" value="1"/>
</dbReference>
<dbReference type="GO" id="GO:0003746">
    <property type="term" value="F:translation elongation factor activity"/>
    <property type="evidence" value="ECO:0007669"/>
    <property type="project" value="UniProtKB-KW"/>
</dbReference>
<dbReference type="NCBIfam" id="TIGR00231">
    <property type="entry name" value="small_GTP"/>
    <property type="match status" value="1"/>
</dbReference>
<evidence type="ECO:0000256" key="5">
    <source>
        <dbReference type="ARBA" id="ARBA00023134"/>
    </source>
</evidence>
<dbReference type="CDD" id="cd04171">
    <property type="entry name" value="SelB"/>
    <property type="match status" value="1"/>
</dbReference>
<dbReference type="CDD" id="cd15491">
    <property type="entry name" value="selB_III"/>
    <property type="match status" value="1"/>
</dbReference>
<evidence type="ECO:0000256" key="2">
    <source>
        <dbReference type="ARBA" id="ARBA00022490"/>
    </source>
</evidence>
<dbReference type="Pfam" id="PF00009">
    <property type="entry name" value="GTP_EFTU"/>
    <property type="match status" value="1"/>
</dbReference>
<dbReference type="PANTHER" id="PTHR43721">
    <property type="entry name" value="ELONGATION FACTOR TU-RELATED"/>
    <property type="match status" value="1"/>
</dbReference>
<dbReference type="SUPFAM" id="SSF50447">
    <property type="entry name" value="Translation proteins"/>
    <property type="match status" value="1"/>
</dbReference>
<evidence type="ECO:0000313" key="7">
    <source>
        <dbReference type="EMBL" id="OMH41394.1"/>
    </source>
</evidence>
<dbReference type="InterPro" id="IPR015191">
    <property type="entry name" value="SelB_WHD4"/>
</dbReference>
<dbReference type="PROSITE" id="PS51722">
    <property type="entry name" value="G_TR_2"/>
    <property type="match status" value="1"/>
</dbReference>
<keyword evidence="7" id="KW-0251">Elongation factor</keyword>
<sequence length="622" mass="69669">MKKVVTIGTAGHIDHGKTSLVRKLTGIDTDRLKEEKERGMTIEPGFAHFFLDDYLISIVDVPGHEKFIKNMVAGAHGIDGVLFVIAADEGVMPQTEEHLAVCEMLGIERGIVVLTKIDTVDEEWLELVEEDVKDFLKGTFLEDAPFVKVSSKTGEGFDILKEELKRLAESIRKQKEESFPRLPVDRVFTVKGFGTVVTGTLSGGRLSKGEVVEILPSKVESKIKNLQTAGADVDVAFPGQRTAANLTVPKEKVHRGNILTLPGILNSSRIVDVTFALSKTATTIEKRIKVHFHYLTLMAEAEIVLIDRDVLNPGERCFAQIIFDREIYPVYGDNFVVRTISPGRVIGGGTILHPLEKKRYRKKFAGVFMKKLKALSGGREDAFLEFVKEMEPLKIELLPQLLNISPDNARHFAQKFEKAGEVVVSDGLVYTAETFGGLVEKALKIVEDYHSRYPVAKGINRETLKSLLNVGDELFLRILSSSGLEEERKVIRQKGFVPHLDEKFLNLKEKLDSELRKGGFSAPSLDNLREKLNISSEDFYTLLSFLKKEGYKTAGEFLLSPEVYRKIERRTVDLLKQKGEITVGDFKELFNLSRKHAIPYLELLDAEGVTVRDSSGKRKLNV</sequence>
<dbReference type="Pfam" id="PF25461">
    <property type="entry name" value="Beta-barrel_SelB"/>
    <property type="match status" value="1"/>
</dbReference>
<dbReference type="GO" id="GO:0001514">
    <property type="term" value="P:selenocysteine incorporation"/>
    <property type="evidence" value="ECO:0007669"/>
    <property type="project" value="InterPro"/>
</dbReference>
<dbReference type="InterPro" id="IPR005225">
    <property type="entry name" value="Small_GTP-bd"/>
</dbReference>
<dbReference type="Gene3D" id="1.10.10.2770">
    <property type="match status" value="1"/>
</dbReference>
<keyword evidence="2" id="KW-0963">Cytoplasm</keyword>
<dbReference type="AlphaFoldDB" id="A0A1R1MNX4"/>
<reference evidence="7 8" key="1">
    <citation type="submission" date="2016-10" db="EMBL/GenBank/DDBJ databases">
        <title>Genome sequence of a sulfur-reducing bacterium Desulfurobacterium indicum K6013.</title>
        <authorList>
            <person name="Cao J."/>
            <person name="Shao Z."/>
            <person name="Alain K."/>
            <person name="Jebbar M."/>
        </authorList>
    </citation>
    <scope>NUCLEOTIDE SEQUENCE [LARGE SCALE GENOMIC DNA]</scope>
    <source>
        <strain evidence="7 8">K6013</strain>
    </source>
</reference>
<evidence type="ECO:0000256" key="3">
    <source>
        <dbReference type="ARBA" id="ARBA00022741"/>
    </source>
</evidence>
<dbReference type="PANTHER" id="PTHR43721:SF22">
    <property type="entry name" value="ELONGATION FACTOR TU, MITOCHONDRIAL"/>
    <property type="match status" value="1"/>
</dbReference>
<dbReference type="STRING" id="1914305.BLW93_00485"/>
<dbReference type="InterPro" id="IPR036388">
    <property type="entry name" value="WH-like_DNA-bd_sf"/>
</dbReference>
<dbReference type="EMBL" id="MOEN01000001">
    <property type="protein sequence ID" value="OMH41394.1"/>
    <property type="molecule type" value="Genomic_DNA"/>
</dbReference>
<evidence type="ECO:0000259" key="6">
    <source>
        <dbReference type="PROSITE" id="PS51722"/>
    </source>
</evidence>
<accession>A0A1R1MNX4</accession>
<keyword evidence="3" id="KW-0547">Nucleotide-binding</keyword>
<dbReference type="GO" id="GO:0003924">
    <property type="term" value="F:GTPase activity"/>
    <property type="evidence" value="ECO:0007669"/>
    <property type="project" value="InterPro"/>
</dbReference>
<feature type="domain" description="Tr-type G" evidence="6">
    <location>
        <begin position="2"/>
        <end position="172"/>
    </location>
</feature>
<dbReference type="RefSeq" id="WP_076712146.1">
    <property type="nucleotide sequence ID" value="NZ_MOEN01000001.1"/>
</dbReference>
<organism evidence="7 8">
    <name type="scientific">Desulfurobacterium indicum</name>
    <dbReference type="NCBI Taxonomy" id="1914305"/>
    <lineage>
        <taxon>Bacteria</taxon>
        <taxon>Pseudomonadati</taxon>
        <taxon>Aquificota</taxon>
        <taxon>Aquificia</taxon>
        <taxon>Desulfurobacteriales</taxon>
        <taxon>Desulfurobacteriaceae</taxon>
        <taxon>Desulfurobacterium</taxon>
    </lineage>
</organism>
<dbReference type="InterPro" id="IPR031157">
    <property type="entry name" value="G_TR_CS"/>
</dbReference>
<dbReference type="Gene3D" id="1.10.10.10">
    <property type="entry name" value="Winged helix-like DNA-binding domain superfamily/Winged helix DNA-binding domain"/>
    <property type="match status" value="1"/>
</dbReference>
<protein>
    <submittedName>
        <fullName evidence="7">Selenocysteine-specific translation elongation factor</fullName>
    </submittedName>
</protein>
<evidence type="ECO:0000256" key="1">
    <source>
        <dbReference type="ARBA" id="ARBA00004496"/>
    </source>
</evidence>
<dbReference type="PROSITE" id="PS00301">
    <property type="entry name" value="G_TR_1"/>
    <property type="match status" value="1"/>
</dbReference>
<dbReference type="InterPro" id="IPR009000">
    <property type="entry name" value="Transl_B-barrel_sf"/>
</dbReference>
<dbReference type="Gene3D" id="2.40.30.10">
    <property type="entry name" value="Translation factors"/>
    <property type="match status" value="1"/>
</dbReference>
<dbReference type="InterPro" id="IPR000795">
    <property type="entry name" value="T_Tr_GTP-bd_dom"/>
</dbReference>
<dbReference type="InterPro" id="IPR027417">
    <property type="entry name" value="P-loop_NTPase"/>
</dbReference>
<evidence type="ECO:0000256" key="4">
    <source>
        <dbReference type="ARBA" id="ARBA00022917"/>
    </source>
</evidence>
<name>A0A1R1MNX4_9BACT</name>
<dbReference type="GO" id="GO:0003723">
    <property type="term" value="F:RNA binding"/>
    <property type="evidence" value="ECO:0007669"/>
    <property type="project" value="InterPro"/>
</dbReference>
<dbReference type="Gene3D" id="3.40.50.300">
    <property type="entry name" value="P-loop containing nucleotide triphosphate hydrolases"/>
    <property type="match status" value="1"/>
</dbReference>
<keyword evidence="8" id="KW-1185">Reference proteome</keyword>
<dbReference type="SUPFAM" id="SSF52540">
    <property type="entry name" value="P-loop containing nucleoside triphosphate hydrolases"/>
    <property type="match status" value="1"/>
</dbReference>
<dbReference type="InterPro" id="IPR004535">
    <property type="entry name" value="Transl_elong_SelB"/>
</dbReference>
<evidence type="ECO:0000313" key="8">
    <source>
        <dbReference type="Proteomes" id="UP000187408"/>
    </source>
</evidence>
<comment type="caution">
    <text evidence="7">The sequence shown here is derived from an EMBL/GenBank/DDBJ whole genome shotgun (WGS) entry which is preliminary data.</text>
</comment>
<comment type="subcellular location">
    <subcellularLocation>
        <location evidence="1">Cytoplasm</location>
    </subcellularLocation>
</comment>
<dbReference type="InterPro" id="IPR009001">
    <property type="entry name" value="Transl_elong_EF1A/Init_IF2_C"/>
</dbReference>
<dbReference type="GO" id="GO:0005737">
    <property type="term" value="C:cytoplasm"/>
    <property type="evidence" value="ECO:0007669"/>
    <property type="project" value="UniProtKB-SubCell"/>
</dbReference>
<dbReference type="InterPro" id="IPR050055">
    <property type="entry name" value="EF-Tu_GTPase"/>
</dbReference>
<dbReference type="OrthoDB" id="9804504at2"/>
<dbReference type="Proteomes" id="UP000187408">
    <property type="component" value="Unassembled WGS sequence"/>
</dbReference>
<proteinExistence type="predicted"/>
<keyword evidence="5" id="KW-0342">GTP-binding</keyword>
<gene>
    <name evidence="7" type="ORF">BLW93_00485</name>
</gene>
<dbReference type="InterPro" id="IPR057335">
    <property type="entry name" value="Beta-barrel_SelB"/>
</dbReference>
<dbReference type="InterPro" id="IPR036390">
    <property type="entry name" value="WH_DNA-bd_sf"/>
</dbReference>
<keyword evidence="4" id="KW-0648">Protein biosynthesis</keyword>
<dbReference type="GO" id="GO:0005525">
    <property type="term" value="F:GTP binding"/>
    <property type="evidence" value="ECO:0007669"/>
    <property type="project" value="UniProtKB-KW"/>
</dbReference>